<dbReference type="InterPro" id="IPR003832">
    <property type="entry name" value="DUF212"/>
</dbReference>
<protein>
    <recommendedName>
        <fullName evidence="4">Acid phosphatase/vanadium-dependent haloperoxidase-related protein</fullName>
    </recommendedName>
</protein>
<sequence>MQEFGHILDNRVLLVALFACLFAQASKLAIELIQHGKINLRVLVTTGGMPSSHSAFVGALAASVGQVIGWGSPEFAIAVVFAIIVMYDAAGVRQAAGKQARILNQIMDELFQEHPQFNEDRLKELLGHTPFQVIVGLSLGIAIAALAELTY</sequence>
<evidence type="ECO:0000313" key="3">
    <source>
        <dbReference type="Proteomes" id="UP000326169"/>
    </source>
</evidence>
<evidence type="ECO:0000313" key="2">
    <source>
        <dbReference type="EMBL" id="GCE93377.1"/>
    </source>
</evidence>
<gene>
    <name evidence="2" type="ORF">NIES46_14270</name>
</gene>
<evidence type="ECO:0000256" key="1">
    <source>
        <dbReference type="SAM" id="Phobius"/>
    </source>
</evidence>
<dbReference type="Pfam" id="PF02681">
    <property type="entry name" value="DUF212"/>
    <property type="match status" value="1"/>
</dbReference>
<organism evidence="2 3">
    <name type="scientific">Limnospira platensis NIES-46</name>
    <dbReference type="NCBI Taxonomy" id="1236695"/>
    <lineage>
        <taxon>Bacteria</taxon>
        <taxon>Bacillati</taxon>
        <taxon>Cyanobacteriota</taxon>
        <taxon>Cyanophyceae</taxon>
        <taxon>Oscillatoriophycideae</taxon>
        <taxon>Oscillatoriales</taxon>
        <taxon>Sirenicapillariaceae</taxon>
        <taxon>Limnospira</taxon>
    </lineage>
</organism>
<keyword evidence="3" id="KW-1185">Reference proteome</keyword>
<feature type="transmembrane region" description="Helical" evidence="1">
    <location>
        <begin position="12"/>
        <end position="30"/>
    </location>
</feature>
<accession>A0A5M3T3D3</accession>
<name>A0A5M3T3D3_LIMPL</name>
<keyword evidence="1" id="KW-0812">Transmembrane</keyword>
<reference evidence="2 3" key="1">
    <citation type="journal article" date="2019" name="J Genomics">
        <title>The Draft Genome of a Hydrogen-producing Cyanobacterium, Arthrospira platensis NIES-46.</title>
        <authorList>
            <person name="Suzuki S."/>
            <person name="Yamaguchi H."/>
            <person name="Kawachi M."/>
        </authorList>
    </citation>
    <scope>NUCLEOTIDE SEQUENCE [LARGE SCALE GENOMIC DNA]</scope>
    <source>
        <strain evidence="2 3">NIES-46</strain>
    </source>
</reference>
<proteinExistence type="predicted"/>
<feature type="transmembrane region" description="Helical" evidence="1">
    <location>
        <begin position="125"/>
        <end position="147"/>
    </location>
</feature>
<dbReference type="Proteomes" id="UP000326169">
    <property type="component" value="Unassembled WGS sequence"/>
</dbReference>
<dbReference type="GeneID" id="301682307"/>
<feature type="transmembrane region" description="Helical" evidence="1">
    <location>
        <begin position="75"/>
        <end position="92"/>
    </location>
</feature>
<keyword evidence="1" id="KW-0472">Membrane</keyword>
<dbReference type="EMBL" id="BIMW01000072">
    <property type="protein sequence ID" value="GCE93377.1"/>
    <property type="molecule type" value="Genomic_DNA"/>
</dbReference>
<dbReference type="RefSeq" id="WP_006619999.1">
    <property type="nucleotide sequence ID" value="NZ_BIMW01000072.1"/>
</dbReference>
<evidence type="ECO:0008006" key="4">
    <source>
        <dbReference type="Google" id="ProtNLM"/>
    </source>
</evidence>
<dbReference type="PANTHER" id="PTHR31446:SF29">
    <property type="entry name" value="ACID PHOSPHATASE_VANADIUM-DEPENDENT HALOPEROXIDASE-RELATED PROTEIN"/>
    <property type="match status" value="1"/>
</dbReference>
<keyword evidence="1" id="KW-1133">Transmembrane helix</keyword>
<comment type="caution">
    <text evidence="2">The sequence shown here is derived from an EMBL/GenBank/DDBJ whole genome shotgun (WGS) entry which is preliminary data.</text>
</comment>
<dbReference type="PANTHER" id="PTHR31446">
    <property type="entry name" value="ACID PHOSPHATASE/VANADIUM-DEPENDENT HALOPEROXIDASE-RELATED PROTEIN"/>
    <property type="match status" value="1"/>
</dbReference>